<dbReference type="PROSITE" id="PS50005">
    <property type="entry name" value="TPR"/>
    <property type="match status" value="1"/>
</dbReference>
<dbReference type="InterPro" id="IPR051156">
    <property type="entry name" value="Mito/Outer_Membr_Metalloprot"/>
</dbReference>
<evidence type="ECO:0000256" key="7">
    <source>
        <dbReference type="PROSITE-ProRule" id="PRU00339"/>
    </source>
</evidence>
<dbReference type="SMART" id="SM00028">
    <property type="entry name" value="TPR"/>
    <property type="match status" value="2"/>
</dbReference>
<proteinExistence type="predicted"/>
<name>A0ABU8XN89_9PROT</name>
<dbReference type="Gene3D" id="3.30.2010.10">
    <property type="entry name" value="Metalloproteases ('zincins'), catalytic domain"/>
    <property type="match status" value="1"/>
</dbReference>
<dbReference type="EC" id="3.4.24.-" evidence="10"/>
<feature type="signal peptide" evidence="8">
    <location>
        <begin position="1"/>
        <end position="23"/>
    </location>
</feature>
<evidence type="ECO:0000256" key="2">
    <source>
        <dbReference type="ARBA" id="ARBA00022670"/>
    </source>
</evidence>
<dbReference type="RefSeq" id="WP_418157773.1">
    <property type="nucleotide sequence ID" value="NZ_JBBLZC010000001.1"/>
</dbReference>
<feature type="repeat" description="TPR" evidence="7">
    <location>
        <begin position="300"/>
        <end position="333"/>
    </location>
</feature>
<dbReference type="Gene3D" id="1.25.40.10">
    <property type="entry name" value="Tetratricopeptide repeat domain"/>
    <property type="match status" value="2"/>
</dbReference>
<keyword evidence="8" id="KW-0732">Signal</keyword>
<comment type="cofactor">
    <cofactor evidence="1">
        <name>Zn(2+)</name>
        <dbReference type="ChEBI" id="CHEBI:29105"/>
    </cofactor>
</comment>
<dbReference type="PANTHER" id="PTHR22726">
    <property type="entry name" value="METALLOENDOPEPTIDASE OMA1"/>
    <property type="match status" value="1"/>
</dbReference>
<dbReference type="InterPro" id="IPR011990">
    <property type="entry name" value="TPR-like_helical_dom_sf"/>
</dbReference>
<comment type="caution">
    <text evidence="10">The sequence shown here is derived from an EMBL/GenBank/DDBJ whole genome shotgun (WGS) entry which is preliminary data.</text>
</comment>
<keyword evidence="4 10" id="KW-0378">Hydrolase</keyword>
<dbReference type="PANTHER" id="PTHR22726:SF1">
    <property type="entry name" value="METALLOENDOPEPTIDASE OMA1, MITOCHONDRIAL"/>
    <property type="match status" value="1"/>
</dbReference>
<evidence type="ECO:0000256" key="4">
    <source>
        <dbReference type="ARBA" id="ARBA00022801"/>
    </source>
</evidence>
<dbReference type="InterPro" id="IPR001915">
    <property type="entry name" value="Peptidase_M48"/>
</dbReference>
<organism evidence="10 11">
    <name type="scientific">Benzoatithermus flavus</name>
    <dbReference type="NCBI Taxonomy" id="3108223"/>
    <lineage>
        <taxon>Bacteria</taxon>
        <taxon>Pseudomonadati</taxon>
        <taxon>Pseudomonadota</taxon>
        <taxon>Alphaproteobacteria</taxon>
        <taxon>Geminicoccales</taxon>
        <taxon>Geminicoccaceae</taxon>
        <taxon>Benzoatithermus</taxon>
    </lineage>
</organism>
<feature type="domain" description="Peptidase M48" evidence="9">
    <location>
        <begin position="28"/>
        <end position="219"/>
    </location>
</feature>
<keyword evidence="11" id="KW-1185">Reference proteome</keyword>
<dbReference type="Pfam" id="PF01435">
    <property type="entry name" value="Peptidase_M48"/>
    <property type="match status" value="1"/>
</dbReference>
<dbReference type="Proteomes" id="UP001375743">
    <property type="component" value="Unassembled WGS sequence"/>
</dbReference>
<reference evidence="10 11" key="1">
    <citation type="submission" date="2024-01" db="EMBL/GenBank/DDBJ databases">
        <title>Multi-omics insights into the function and evolution of sodium benzoate biodegradation pathways in Benzoatithermus flavus gen. nov., sp. nov. from hot spring.</title>
        <authorList>
            <person name="Hu C.-J."/>
            <person name="Li W.-J."/>
        </authorList>
    </citation>
    <scope>NUCLEOTIDE SEQUENCE [LARGE SCALE GENOMIC DNA]</scope>
    <source>
        <strain evidence="10 11">SYSU G07066</strain>
    </source>
</reference>
<evidence type="ECO:0000313" key="10">
    <source>
        <dbReference type="EMBL" id="MEK0081933.1"/>
    </source>
</evidence>
<dbReference type="CDD" id="cd07324">
    <property type="entry name" value="M48C_Oma1-like"/>
    <property type="match status" value="1"/>
</dbReference>
<protein>
    <submittedName>
        <fullName evidence="10">M48 family metalloprotease</fullName>
        <ecNumber evidence="10">3.4.24.-</ecNumber>
    </submittedName>
</protein>
<feature type="chain" id="PRO_5045609681" evidence="8">
    <location>
        <begin position="24"/>
        <end position="445"/>
    </location>
</feature>
<evidence type="ECO:0000256" key="1">
    <source>
        <dbReference type="ARBA" id="ARBA00001947"/>
    </source>
</evidence>
<keyword evidence="6 10" id="KW-0482">Metalloprotease</keyword>
<keyword evidence="5" id="KW-0862">Zinc</keyword>
<evidence type="ECO:0000256" key="6">
    <source>
        <dbReference type="ARBA" id="ARBA00023049"/>
    </source>
</evidence>
<dbReference type="InterPro" id="IPR019734">
    <property type="entry name" value="TPR_rpt"/>
</dbReference>
<dbReference type="EMBL" id="JBBLZC010000001">
    <property type="protein sequence ID" value="MEK0081933.1"/>
    <property type="molecule type" value="Genomic_DNA"/>
</dbReference>
<sequence length="445" mass="48620">MRIWCRRVVAAALLAAMAWPASAATVIRDAEIESTIRAIADPIFKAARLDPASINVYILNDDKLNAFVAGGQNLFINTGLIMRTENPDQLAGVIAHETGHIAGGHLTRAQDAMASAGTSSIVGALLGAAAAVAGAPQLGTAIMAGGLTVAQRGFLAFSRAQEQTADQAAVNYLAALRMSPEGLLDFFRILDTQNLRISSEGNSYLRTHPLTSDRIAFMEDAVARSPYRDAKPDRSLMLEHQRAVAKLDGFLSNPAQVIARRSADSLPDRYARAVAYYRIPDLDKALALIDGLIEERPEDPYFHELKGQMLFENGRVAEAIAPYRRAVRFRPDSALLRFGLARALLEQGDARNVDEAAALLQEAVRIEPDNAGAWRFLGVAEGRRGREGPAALALAEQAVLLRNRKDADFYVHRAQQLIKPSDPSWYRLQDLSRAVEEIEPPPQRR</sequence>
<evidence type="ECO:0000256" key="8">
    <source>
        <dbReference type="SAM" id="SignalP"/>
    </source>
</evidence>
<gene>
    <name evidence="10" type="ORF">U1T56_02125</name>
</gene>
<evidence type="ECO:0000259" key="9">
    <source>
        <dbReference type="Pfam" id="PF01435"/>
    </source>
</evidence>
<dbReference type="Pfam" id="PF13432">
    <property type="entry name" value="TPR_16"/>
    <property type="match status" value="2"/>
</dbReference>
<keyword evidence="7" id="KW-0802">TPR repeat</keyword>
<accession>A0ABU8XN89</accession>
<dbReference type="SUPFAM" id="SSF48452">
    <property type="entry name" value="TPR-like"/>
    <property type="match status" value="1"/>
</dbReference>
<keyword evidence="3" id="KW-0479">Metal-binding</keyword>
<evidence type="ECO:0000313" key="11">
    <source>
        <dbReference type="Proteomes" id="UP001375743"/>
    </source>
</evidence>
<dbReference type="GO" id="GO:0008237">
    <property type="term" value="F:metallopeptidase activity"/>
    <property type="evidence" value="ECO:0007669"/>
    <property type="project" value="UniProtKB-KW"/>
</dbReference>
<evidence type="ECO:0000256" key="5">
    <source>
        <dbReference type="ARBA" id="ARBA00022833"/>
    </source>
</evidence>
<evidence type="ECO:0000256" key="3">
    <source>
        <dbReference type="ARBA" id="ARBA00022723"/>
    </source>
</evidence>
<keyword evidence="2" id="KW-0645">Protease</keyword>